<protein>
    <submittedName>
        <fullName evidence="2">Scr1 family TA system antitoxin-like transcriptional regulator</fullName>
    </submittedName>
</protein>
<comment type="caution">
    <text evidence="2">The sequence shown here is derived from an EMBL/GenBank/DDBJ whole genome shotgun (WGS) entry which is preliminary data.</text>
</comment>
<name>A0ABV8G0T4_9ACTN</name>
<dbReference type="SMART" id="SM00530">
    <property type="entry name" value="HTH_XRE"/>
    <property type="match status" value="1"/>
</dbReference>
<dbReference type="CDD" id="cd00093">
    <property type="entry name" value="HTH_XRE"/>
    <property type="match status" value="1"/>
</dbReference>
<dbReference type="Proteomes" id="UP001595851">
    <property type="component" value="Unassembled WGS sequence"/>
</dbReference>
<feature type="domain" description="HTH cro/C1-type" evidence="1">
    <location>
        <begin position="21"/>
        <end position="75"/>
    </location>
</feature>
<proteinExistence type="predicted"/>
<organism evidence="2 3">
    <name type="scientific">Nonomuraea purpurea</name>
    <dbReference type="NCBI Taxonomy" id="1849276"/>
    <lineage>
        <taxon>Bacteria</taxon>
        <taxon>Bacillati</taxon>
        <taxon>Actinomycetota</taxon>
        <taxon>Actinomycetes</taxon>
        <taxon>Streptosporangiales</taxon>
        <taxon>Streptosporangiaceae</taxon>
        <taxon>Nonomuraea</taxon>
    </lineage>
</organism>
<dbReference type="InterPro" id="IPR043917">
    <property type="entry name" value="DUF5753"/>
</dbReference>
<accession>A0ABV8G0T4</accession>
<gene>
    <name evidence="2" type="ORF">ACFOY2_02100</name>
</gene>
<evidence type="ECO:0000259" key="1">
    <source>
        <dbReference type="PROSITE" id="PS50943"/>
    </source>
</evidence>
<evidence type="ECO:0000313" key="3">
    <source>
        <dbReference type="Proteomes" id="UP001595851"/>
    </source>
</evidence>
<reference evidence="3" key="1">
    <citation type="journal article" date="2019" name="Int. J. Syst. Evol. Microbiol.">
        <title>The Global Catalogue of Microorganisms (GCM) 10K type strain sequencing project: providing services to taxonomists for standard genome sequencing and annotation.</title>
        <authorList>
            <consortium name="The Broad Institute Genomics Platform"/>
            <consortium name="The Broad Institute Genome Sequencing Center for Infectious Disease"/>
            <person name="Wu L."/>
            <person name="Ma J."/>
        </authorList>
    </citation>
    <scope>NUCLEOTIDE SEQUENCE [LARGE SCALE GENOMIC DNA]</scope>
    <source>
        <strain evidence="3">TBRC 1276</strain>
    </source>
</reference>
<dbReference type="Pfam" id="PF19054">
    <property type="entry name" value="DUF5753"/>
    <property type="match status" value="1"/>
</dbReference>
<keyword evidence="3" id="KW-1185">Reference proteome</keyword>
<dbReference type="SUPFAM" id="SSF47413">
    <property type="entry name" value="lambda repressor-like DNA-binding domains"/>
    <property type="match status" value="1"/>
</dbReference>
<dbReference type="PROSITE" id="PS50943">
    <property type="entry name" value="HTH_CROC1"/>
    <property type="match status" value="1"/>
</dbReference>
<dbReference type="InterPro" id="IPR010982">
    <property type="entry name" value="Lambda_DNA-bd_dom_sf"/>
</dbReference>
<dbReference type="Gene3D" id="1.10.260.40">
    <property type="entry name" value="lambda repressor-like DNA-binding domains"/>
    <property type="match status" value="1"/>
</dbReference>
<sequence length="273" mass="30570">MGVEANANDQMSPRVRFASELEHYRKKAKLSQISLSSRMRCHTSLISHVERGRRTPTLEFAEAADRAFELDSHFVRLYRKISQSPTLGWFARWVEEIEPQAVILQSWDPLLVPGLLQTPEYARAIFSTTSPPDRVEERVQARTRRMQIFDGPNPPAFLALIDEGVLDRPIGGPTVLLNQLHYLQKLSQHPRITIQTVPVAAGCVVGMISAFALARLHDGTEVVSADSILLGHVTGDHDAVAQLKVRYDTIRADAHPQTVSQRAIGDAIRKWSK</sequence>
<dbReference type="EMBL" id="JBHSBI010000001">
    <property type="protein sequence ID" value="MFC4005997.1"/>
    <property type="molecule type" value="Genomic_DNA"/>
</dbReference>
<dbReference type="Pfam" id="PF13560">
    <property type="entry name" value="HTH_31"/>
    <property type="match status" value="1"/>
</dbReference>
<evidence type="ECO:0000313" key="2">
    <source>
        <dbReference type="EMBL" id="MFC4005997.1"/>
    </source>
</evidence>
<dbReference type="RefSeq" id="WP_379526162.1">
    <property type="nucleotide sequence ID" value="NZ_JBHSBI010000001.1"/>
</dbReference>
<dbReference type="InterPro" id="IPR001387">
    <property type="entry name" value="Cro/C1-type_HTH"/>
</dbReference>